<evidence type="ECO:0000313" key="2">
    <source>
        <dbReference type="EMBL" id="TGN17262.1"/>
    </source>
</evidence>
<protein>
    <submittedName>
        <fullName evidence="2">Uncharacterized protein</fullName>
    </submittedName>
</protein>
<keyword evidence="3" id="KW-1185">Reference proteome</keyword>
<proteinExistence type="predicted"/>
<dbReference type="RefSeq" id="WP_135761816.1">
    <property type="nucleotide sequence ID" value="NZ_RQHW01000078.1"/>
</dbReference>
<accession>A0A4R9LU43</accession>
<keyword evidence="1" id="KW-0732">Signal</keyword>
<feature type="chain" id="PRO_5020371278" evidence="1">
    <location>
        <begin position="20"/>
        <end position="487"/>
    </location>
</feature>
<dbReference type="SUPFAM" id="SSF50998">
    <property type="entry name" value="Quinoprotein alcohol dehydrogenase-like"/>
    <property type="match status" value="1"/>
</dbReference>
<dbReference type="Proteomes" id="UP000298058">
    <property type="component" value="Unassembled WGS sequence"/>
</dbReference>
<name>A0A4R9LU43_9LEPT</name>
<feature type="signal peptide" evidence="1">
    <location>
        <begin position="1"/>
        <end position="19"/>
    </location>
</feature>
<evidence type="ECO:0000256" key="1">
    <source>
        <dbReference type="SAM" id="SignalP"/>
    </source>
</evidence>
<dbReference type="InterPro" id="IPR052918">
    <property type="entry name" value="Motility_Chemotaxis_Reg"/>
</dbReference>
<evidence type="ECO:0000313" key="3">
    <source>
        <dbReference type="Proteomes" id="UP000298058"/>
    </source>
</evidence>
<gene>
    <name evidence="2" type="ORF">EHS15_17125</name>
</gene>
<dbReference type="OrthoDB" id="327358at2"/>
<dbReference type="InterPro" id="IPR011047">
    <property type="entry name" value="Quinoprotein_ADH-like_sf"/>
</dbReference>
<dbReference type="EMBL" id="RQHW01000078">
    <property type="protein sequence ID" value="TGN17262.1"/>
    <property type="molecule type" value="Genomic_DNA"/>
</dbReference>
<dbReference type="PANTHER" id="PTHR35580:SF1">
    <property type="entry name" value="PHYTASE-LIKE DOMAIN-CONTAINING PROTEIN"/>
    <property type="match status" value="1"/>
</dbReference>
<reference evidence="2" key="1">
    <citation type="journal article" date="2019" name="PLoS Negl. Trop. Dis.">
        <title>Revisiting the worldwide diversity of Leptospira species in the environment.</title>
        <authorList>
            <person name="Vincent A.T."/>
            <person name="Schiettekatte O."/>
            <person name="Bourhy P."/>
            <person name="Veyrier F.J."/>
            <person name="Picardeau M."/>
        </authorList>
    </citation>
    <scope>NUCLEOTIDE SEQUENCE [LARGE SCALE GENOMIC DNA]</scope>
    <source>
        <strain evidence="2">201300427</strain>
    </source>
</reference>
<comment type="caution">
    <text evidence="2">The sequence shown here is derived from an EMBL/GenBank/DDBJ whole genome shotgun (WGS) entry which is preliminary data.</text>
</comment>
<dbReference type="PANTHER" id="PTHR35580">
    <property type="entry name" value="CELL SURFACE GLYCOPROTEIN (S-LAYER PROTEIN)-LIKE PROTEIN"/>
    <property type="match status" value="1"/>
</dbReference>
<dbReference type="AlphaFoldDB" id="A0A4R9LU43"/>
<sequence>MKRLSFLFCFNILFIFSQCKLTLNNPSDPFTESFAFANLIRSLLSSGTNNNVCESTEFSYLFPSDSSGIPPKVYQASDQSYYVLFVTSSPFAKAKNSFIGVSGSTFNSVLIHLDKNGNLLWSYHLADLMTNDFKSIGNIQEFNGEITVGMFAKTQIGTPKQSLYSNYNNAGVYRFSPNGDLLWNTYFGNPSDNTDMTDLKISKDGNIFLSLVSLSLPANIGNSVTTPASTSDADGYLVKLSPAGDPQWYSVQGGTGAQRNNELFLLDDGRIVVTGQSFEALDYVYNNPIIDHPGNSERINYLVTFLPNGSYERHTFIPATTSDFFSSITAITSSQIYVQMTATTNGVTPVINPYIGGRDILISKFDLSLNRVWATYIGTTQTEESVGGIQALSDHSLFAMNSFISDPGYASDFPGANADTLFQFRSDGSIQTAKYWPLNSSIEQTLGSMIACDGGILRSAISIQQSPTIIQLRLDKKPRSFFPLPYP</sequence>
<organism evidence="2 3">
    <name type="scientific">Leptospira idonii</name>
    <dbReference type="NCBI Taxonomy" id="1193500"/>
    <lineage>
        <taxon>Bacteria</taxon>
        <taxon>Pseudomonadati</taxon>
        <taxon>Spirochaetota</taxon>
        <taxon>Spirochaetia</taxon>
        <taxon>Leptospirales</taxon>
        <taxon>Leptospiraceae</taxon>
        <taxon>Leptospira</taxon>
    </lineage>
</organism>
<dbReference type="Gene3D" id="2.80.10.50">
    <property type="match status" value="1"/>
</dbReference>